<protein>
    <recommendedName>
        <fullName evidence="2">SNRNP25 ubiquitin-like domain-containing protein</fullName>
    </recommendedName>
</protein>
<reference evidence="3 4" key="1">
    <citation type="journal article" date="2024" name="G3 (Bethesda)">
        <title>Genome assembly of Hibiscus sabdariffa L. provides insights into metabolisms of medicinal natural products.</title>
        <authorList>
            <person name="Kim T."/>
        </authorList>
    </citation>
    <scope>NUCLEOTIDE SEQUENCE [LARGE SCALE GENOMIC DNA]</scope>
    <source>
        <strain evidence="3">TK-2024</strain>
        <tissue evidence="3">Old leaves</tissue>
    </source>
</reference>
<evidence type="ECO:0000313" key="4">
    <source>
        <dbReference type="Proteomes" id="UP001472677"/>
    </source>
</evidence>
<feature type="domain" description="SNRNP25 ubiquitin-like" evidence="2">
    <location>
        <begin position="20"/>
        <end position="103"/>
    </location>
</feature>
<dbReference type="CDD" id="cd17058">
    <property type="entry name" value="Ubl_SNRNP25"/>
    <property type="match status" value="1"/>
</dbReference>
<evidence type="ECO:0000259" key="2">
    <source>
        <dbReference type="Pfam" id="PF18036"/>
    </source>
</evidence>
<feature type="compositionally biased region" description="Polar residues" evidence="1">
    <location>
        <begin position="120"/>
        <end position="131"/>
    </location>
</feature>
<dbReference type="InterPro" id="IPR040610">
    <property type="entry name" value="SNRNP25_ubiquitin"/>
</dbReference>
<dbReference type="InterPro" id="IPR039690">
    <property type="entry name" value="SNRNP25"/>
</dbReference>
<gene>
    <name evidence="3" type="ORF">V6N12_067357</name>
</gene>
<dbReference type="PANTHER" id="PTHR14942:SF2">
    <property type="entry name" value="UBIQUITIN-LIKE SUPERFAMILY PROTEIN"/>
    <property type="match status" value="1"/>
</dbReference>
<name>A0ABR2BG47_9ROSI</name>
<evidence type="ECO:0000256" key="1">
    <source>
        <dbReference type="SAM" id="MobiDB-lite"/>
    </source>
</evidence>
<dbReference type="InterPro" id="IPR029071">
    <property type="entry name" value="Ubiquitin-like_domsf"/>
</dbReference>
<dbReference type="EMBL" id="JBBPBM010000128">
    <property type="protein sequence ID" value="KAK8505390.1"/>
    <property type="molecule type" value="Genomic_DNA"/>
</dbReference>
<dbReference type="Proteomes" id="UP001472677">
    <property type="component" value="Unassembled WGS sequence"/>
</dbReference>
<comment type="caution">
    <text evidence="3">The sequence shown here is derived from an EMBL/GenBank/DDBJ whole genome shotgun (WGS) entry which is preliminary data.</text>
</comment>
<organism evidence="3 4">
    <name type="scientific">Hibiscus sabdariffa</name>
    <name type="common">roselle</name>
    <dbReference type="NCBI Taxonomy" id="183260"/>
    <lineage>
        <taxon>Eukaryota</taxon>
        <taxon>Viridiplantae</taxon>
        <taxon>Streptophyta</taxon>
        <taxon>Embryophyta</taxon>
        <taxon>Tracheophyta</taxon>
        <taxon>Spermatophyta</taxon>
        <taxon>Magnoliopsida</taxon>
        <taxon>eudicotyledons</taxon>
        <taxon>Gunneridae</taxon>
        <taxon>Pentapetalae</taxon>
        <taxon>rosids</taxon>
        <taxon>malvids</taxon>
        <taxon>Malvales</taxon>
        <taxon>Malvaceae</taxon>
        <taxon>Malvoideae</taxon>
        <taxon>Hibiscus</taxon>
    </lineage>
</organism>
<dbReference type="SUPFAM" id="SSF54236">
    <property type="entry name" value="Ubiquitin-like"/>
    <property type="match status" value="1"/>
</dbReference>
<evidence type="ECO:0000313" key="3">
    <source>
        <dbReference type="EMBL" id="KAK8505390.1"/>
    </source>
</evidence>
<dbReference type="Pfam" id="PF18036">
    <property type="entry name" value="Ubiquitin_4"/>
    <property type="match status" value="1"/>
</dbReference>
<proteinExistence type="predicted"/>
<accession>A0ABR2BG47</accession>
<dbReference type="Gene3D" id="3.10.20.90">
    <property type="entry name" value="Phosphatidylinositol 3-kinase Catalytic Subunit, Chain A, domain 1"/>
    <property type="match status" value="1"/>
</dbReference>
<sequence>MIKGSLRNSFHYTKLREEPIKLSVRKLDGSLFDVEVMKTATIAELKLAVQYVFSQMPPDQIPWPLVWGHFCLCYKGQKLVSDIDQVVMYGIKDGDQIRFVRHVSSVCSLTKKSVARKQSYLSKSNSNTTRKITSENEESEEEGNAYYDETENRRYHGFNKTRSFNGNDNQSPIIHRERRFRPFWRGWHTYSRLPNIKRRTKPMKDRAYHSGYSCGLLGKVRNMLHMWDGAKYEHAWRDD</sequence>
<feature type="region of interest" description="Disordered" evidence="1">
    <location>
        <begin position="120"/>
        <end position="146"/>
    </location>
</feature>
<dbReference type="PANTHER" id="PTHR14942">
    <property type="entry name" value="U11/U12 SMALL NUCLEAR RIBONUCLEOPROTEIN 25 KDA PROTEIN"/>
    <property type="match status" value="1"/>
</dbReference>
<keyword evidence="4" id="KW-1185">Reference proteome</keyword>